<gene>
    <name evidence="12" type="ORF">SLS62_011118</name>
</gene>
<dbReference type="GO" id="GO:0016705">
    <property type="term" value="F:oxidoreductase activity, acting on paired donors, with incorporation or reduction of molecular oxygen"/>
    <property type="evidence" value="ECO:0007669"/>
    <property type="project" value="InterPro"/>
</dbReference>
<dbReference type="GO" id="GO:0016020">
    <property type="term" value="C:membrane"/>
    <property type="evidence" value="ECO:0007669"/>
    <property type="project" value="UniProtKB-SubCell"/>
</dbReference>
<dbReference type="PANTHER" id="PTHR46206">
    <property type="entry name" value="CYTOCHROME P450"/>
    <property type="match status" value="1"/>
</dbReference>
<evidence type="ECO:0000256" key="3">
    <source>
        <dbReference type="ARBA" id="ARBA00010617"/>
    </source>
</evidence>
<protein>
    <recommendedName>
        <fullName evidence="14">Cytochrome P450</fullName>
    </recommendedName>
</protein>
<evidence type="ECO:0000313" key="12">
    <source>
        <dbReference type="EMBL" id="KAK7740436.1"/>
    </source>
</evidence>
<keyword evidence="6" id="KW-0479">Metal-binding</keyword>
<keyword evidence="7" id="KW-1133">Transmembrane helix</keyword>
<comment type="similarity">
    <text evidence="3">Belongs to the cytochrome P450 family.</text>
</comment>
<keyword evidence="9" id="KW-0408">Iron</keyword>
<dbReference type="SUPFAM" id="SSF48264">
    <property type="entry name" value="Cytochrome P450"/>
    <property type="match status" value="1"/>
</dbReference>
<evidence type="ECO:0000256" key="9">
    <source>
        <dbReference type="ARBA" id="ARBA00023004"/>
    </source>
</evidence>
<evidence type="ECO:0000256" key="2">
    <source>
        <dbReference type="ARBA" id="ARBA00004370"/>
    </source>
</evidence>
<dbReference type="EMBL" id="JAKJXP020000170">
    <property type="protein sequence ID" value="KAK7740436.1"/>
    <property type="molecule type" value="Genomic_DNA"/>
</dbReference>
<comment type="cofactor">
    <cofactor evidence="1">
        <name>heme</name>
        <dbReference type="ChEBI" id="CHEBI:30413"/>
    </cofactor>
</comment>
<dbReference type="Gene3D" id="1.10.630.10">
    <property type="entry name" value="Cytochrome P450"/>
    <property type="match status" value="1"/>
</dbReference>
<keyword evidence="5" id="KW-0812">Transmembrane</keyword>
<dbReference type="PANTHER" id="PTHR46206:SF5">
    <property type="entry name" value="P450, PUTATIVE (EUROFUNG)-RELATED"/>
    <property type="match status" value="1"/>
</dbReference>
<evidence type="ECO:0008006" key="14">
    <source>
        <dbReference type="Google" id="ProtNLM"/>
    </source>
</evidence>
<dbReference type="AlphaFoldDB" id="A0AAN9U7K5"/>
<keyword evidence="4" id="KW-0349">Heme</keyword>
<evidence type="ECO:0000256" key="4">
    <source>
        <dbReference type="ARBA" id="ARBA00022617"/>
    </source>
</evidence>
<dbReference type="InterPro" id="IPR001128">
    <property type="entry name" value="Cyt_P450"/>
</dbReference>
<name>A0AAN9U7K5_9PEZI</name>
<organism evidence="12 13">
    <name type="scientific">Diatrype stigma</name>
    <dbReference type="NCBI Taxonomy" id="117547"/>
    <lineage>
        <taxon>Eukaryota</taxon>
        <taxon>Fungi</taxon>
        <taxon>Dikarya</taxon>
        <taxon>Ascomycota</taxon>
        <taxon>Pezizomycotina</taxon>
        <taxon>Sordariomycetes</taxon>
        <taxon>Xylariomycetidae</taxon>
        <taxon>Xylariales</taxon>
        <taxon>Diatrypaceae</taxon>
        <taxon>Diatrype</taxon>
    </lineage>
</organism>
<sequence length="114" mass="12861">MSADYYPSPEEFSGFRFVDPAILPDAHGVSAAPLARQSKPSSLTDVDHSFLMWGTGRMACPGRYYAASFMKTIVAQLLMSYDFVLVEPDAPRWLSWRVAKIPRPWTKLSFTPRT</sequence>
<keyword evidence="11" id="KW-0472">Membrane</keyword>
<evidence type="ECO:0000256" key="6">
    <source>
        <dbReference type="ARBA" id="ARBA00022723"/>
    </source>
</evidence>
<evidence type="ECO:0000256" key="10">
    <source>
        <dbReference type="ARBA" id="ARBA00023033"/>
    </source>
</evidence>
<evidence type="ECO:0000256" key="7">
    <source>
        <dbReference type="ARBA" id="ARBA00022989"/>
    </source>
</evidence>
<comment type="caution">
    <text evidence="12">The sequence shown here is derived from an EMBL/GenBank/DDBJ whole genome shotgun (WGS) entry which is preliminary data.</text>
</comment>
<evidence type="ECO:0000256" key="11">
    <source>
        <dbReference type="ARBA" id="ARBA00023136"/>
    </source>
</evidence>
<evidence type="ECO:0000256" key="8">
    <source>
        <dbReference type="ARBA" id="ARBA00023002"/>
    </source>
</evidence>
<accession>A0AAN9U7K5</accession>
<comment type="subcellular location">
    <subcellularLocation>
        <location evidence="2">Membrane</location>
    </subcellularLocation>
</comment>
<evidence type="ECO:0000313" key="13">
    <source>
        <dbReference type="Proteomes" id="UP001320420"/>
    </source>
</evidence>
<dbReference type="GO" id="GO:0020037">
    <property type="term" value="F:heme binding"/>
    <property type="evidence" value="ECO:0007669"/>
    <property type="project" value="InterPro"/>
</dbReference>
<dbReference type="Proteomes" id="UP001320420">
    <property type="component" value="Unassembled WGS sequence"/>
</dbReference>
<dbReference type="GO" id="GO:0004497">
    <property type="term" value="F:monooxygenase activity"/>
    <property type="evidence" value="ECO:0007669"/>
    <property type="project" value="UniProtKB-KW"/>
</dbReference>
<reference evidence="12 13" key="1">
    <citation type="submission" date="2024-02" db="EMBL/GenBank/DDBJ databases">
        <title>De novo assembly and annotation of 12 fungi associated with fruit tree decline syndrome in Ontario, Canada.</title>
        <authorList>
            <person name="Sulman M."/>
            <person name="Ellouze W."/>
            <person name="Ilyukhin E."/>
        </authorList>
    </citation>
    <scope>NUCLEOTIDE SEQUENCE [LARGE SCALE GENOMIC DNA]</scope>
    <source>
        <strain evidence="12 13">M11/M66-122</strain>
    </source>
</reference>
<dbReference type="Pfam" id="PF00067">
    <property type="entry name" value="p450"/>
    <property type="match status" value="1"/>
</dbReference>
<evidence type="ECO:0000256" key="1">
    <source>
        <dbReference type="ARBA" id="ARBA00001971"/>
    </source>
</evidence>
<keyword evidence="8" id="KW-0560">Oxidoreductase</keyword>
<dbReference type="GO" id="GO:0005506">
    <property type="term" value="F:iron ion binding"/>
    <property type="evidence" value="ECO:0007669"/>
    <property type="project" value="InterPro"/>
</dbReference>
<keyword evidence="10" id="KW-0503">Monooxygenase</keyword>
<keyword evidence="13" id="KW-1185">Reference proteome</keyword>
<evidence type="ECO:0000256" key="5">
    <source>
        <dbReference type="ARBA" id="ARBA00022692"/>
    </source>
</evidence>
<dbReference type="InterPro" id="IPR036396">
    <property type="entry name" value="Cyt_P450_sf"/>
</dbReference>
<proteinExistence type="inferred from homology"/>